<dbReference type="Proteomes" id="UP000199520">
    <property type="component" value="Unassembled WGS sequence"/>
</dbReference>
<evidence type="ECO:0000313" key="2">
    <source>
        <dbReference type="EMBL" id="SFL73392.1"/>
    </source>
</evidence>
<dbReference type="STRING" id="1123291.SAMN04490355_1015100"/>
<evidence type="ECO:0000256" key="1">
    <source>
        <dbReference type="SAM" id="MobiDB-lite"/>
    </source>
</evidence>
<name>A0A1I4K3P7_9FIRM</name>
<accession>A0A1I4K3P7</accession>
<sequence length="97" mass="11081">MTGIAEHVLIKIIEVYWAVIGMKRDERIPPIEAVEKALRVKPIGRIQLFKRPEYMPKEKANNQSLKKKEDKEEKKDGVVNRASHAAGRVGVTVDYKV</sequence>
<organism evidence="2 3">
    <name type="scientific">Pelosinus propionicus DSM 13327</name>
    <dbReference type="NCBI Taxonomy" id="1123291"/>
    <lineage>
        <taxon>Bacteria</taxon>
        <taxon>Bacillati</taxon>
        <taxon>Bacillota</taxon>
        <taxon>Negativicutes</taxon>
        <taxon>Selenomonadales</taxon>
        <taxon>Sporomusaceae</taxon>
        <taxon>Pelosinus</taxon>
    </lineage>
</organism>
<proteinExistence type="predicted"/>
<reference evidence="3" key="1">
    <citation type="submission" date="2016-10" db="EMBL/GenBank/DDBJ databases">
        <authorList>
            <person name="Varghese N."/>
            <person name="Submissions S."/>
        </authorList>
    </citation>
    <scope>NUCLEOTIDE SEQUENCE [LARGE SCALE GENOMIC DNA]</scope>
    <source>
        <strain evidence="3">DSM 13327</strain>
    </source>
</reference>
<dbReference type="RefSeq" id="WP_245754908.1">
    <property type="nucleotide sequence ID" value="NZ_FOTS01000015.1"/>
</dbReference>
<gene>
    <name evidence="2" type="ORF">SAMN04490355_1015100</name>
</gene>
<feature type="compositionally biased region" description="Basic and acidic residues" evidence="1">
    <location>
        <begin position="55"/>
        <end position="78"/>
    </location>
</feature>
<evidence type="ECO:0000313" key="3">
    <source>
        <dbReference type="Proteomes" id="UP000199520"/>
    </source>
</evidence>
<feature type="region of interest" description="Disordered" evidence="1">
    <location>
        <begin position="55"/>
        <end position="81"/>
    </location>
</feature>
<protein>
    <submittedName>
        <fullName evidence="2">Uncharacterized protein</fullName>
    </submittedName>
</protein>
<dbReference type="EMBL" id="FOTS01000015">
    <property type="protein sequence ID" value="SFL73392.1"/>
    <property type="molecule type" value="Genomic_DNA"/>
</dbReference>
<keyword evidence="3" id="KW-1185">Reference proteome</keyword>
<dbReference type="AlphaFoldDB" id="A0A1I4K3P7"/>